<dbReference type="EMBL" id="CM043793">
    <property type="protein sequence ID" value="KAI4820094.1"/>
    <property type="molecule type" value="Genomic_DNA"/>
</dbReference>
<sequence length="73" mass="8125">GVKGVRQCVSLTTMLEAQTSEQGKALREPARQRFVPRVPLMWTPQSQSHAESIPGSQPRSLNHIQCDCHNSEV</sequence>
<protein>
    <submittedName>
        <fullName evidence="1">Uncharacterized protein</fullName>
    </submittedName>
</protein>
<dbReference type="Proteomes" id="UP001057452">
    <property type="component" value="Chromosome 9"/>
</dbReference>
<proteinExistence type="predicted"/>
<feature type="non-terminal residue" evidence="1">
    <location>
        <position position="1"/>
    </location>
</feature>
<reference evidence="1" key="1">
    <citation type="submission" date="2022-05" db="EMBL/GenBank/DDBJ databases">
        <title>Chromosome-level genome of Chaenocephalus aceratus.</title>
        <authorList>
            <person name="Park H."/>
        </authorList>
    </citation>
    <scope>NUCLEOTIDE SEQUENCE</scope>
    <source>
        <strain evidence="1">KU_202001</strain>
    </source>
</reference>
<evidence type="ECO:0000313" key="2">
    <source>
        <dbReference type="Proteomes" id="UP001057452"/>
    </source>
</evidence>
<accession>A0ACB9X1E7</accession>
<feature type="non-terminal residue" evidence="1">
    <location>
        <position position="73"/>
    </location>
</feature>
<comment type="caution">
    <text evidence="1">The sequence shown here is derived from an EMBL/GenBank/DDBJ whole genome shotgun (WGS) entry which is preliminary data.</text>
</comment>
<evidence type="ECO:0000313" key="1">
    <source>
        <dbReference type="EMBL" id="KAI4820094.1"/>
    </source>
</evidence>
<organism evidence="1 2">
    <name type="scientific">Chaenocephalus aceratus</name>
    <name type="common">Blackfin icefish</name>
    <name type="synonym">Chaenichthys aceratus</name>
    <dbReference type="NCBI Taxonomy" id="36190"/>
    <lineage>
        <taxon>Eukaryota</taxon>
        <taxon>Metazoa</taxon>
        <taxon>Chordata</taxon>
        <taxon>Craniata</taxon>
        <taxon>Vertebrata</taxon>
        <taxon>Euteleostomi</taxon>
        <taxon>Actinopterygii</taxon>
        <taxon>Neopterygii</taxon>
        <taxon>Teleostei</taxon>
        <taxon>Neoteleostei</taxon>
        <taxon>Acanthomorphata</taxon>
        <taxon>Eupercaria</taxon>
        <taxon>Perciformes</taxon>
        <taxon>Notothenioidei</taxon>
        <taxon>Channichthyidae</taxon>
        <taxon>Chaenocephalus</taxon>
    </lineage>
</organism>
<name>A0ACB9X1E7_CHAAC</name>
<gene>
    <name evidence="1" type="ORF">KUCAC02_028086</name>
</gene>
<keyword evidence="2" id="KW-1185">Reference proteome</keyword>